<evidence type="ECO:0000313" key="2">
    <source>
        <dbReference type="Proteomes" id="UP000002218"/>
    </source>
</evidence>
<protein>
    <submittedName>
        <fullName evidence="1">Uncharacterized protein</fullName>
    </submittedName>
</protein>
<dbReference type="InParanoid" id="C8XES7"/>
<dbReference type="EMBL" id="CP001737">
    <property type="protein sequence ID" value="ACV79828.1"/>
    <property type="molecule type" value="Genomic_DNA"/>
</dbReference>
<organism evidence="1 2">
    <name type="scientific">Nakamurella multipartita (strain ATCC 700099 / DSM 44233 / CIP 104796 / JCM 9543 / NBRC 105858 / Y-104)</name>
    <name type="common">Microsphaera multipartita</name>
    <dbReference type="NCBI Taxonomy" id="479431"/>
    <lineage>
        <taxon>Bacteria</taxon>
        <taxon>Bacillati</taxon>
        <taxon>Actinomycetota</taxon>
        <taxon>Actinomycetes</taxon>
        <taxon>Nakamurellales</taxon>
        <taxon>Nakamurellaceae</taxon>
        <taxon>Nakamurella</taxon>
    </lineage>
</organism>
<name>C8XES7_NAKMY</name>
<reference evidence="2" key="1">
    <citation type="submission" date="2009-09" db="EMBL/GenBank/DDBJ databases">
        <title>The complete genome of Nakamurella multipartita DSM 44233.</title>
        <authorList>
            <consortium name="US DOE Joint Genome Institute (JGI-PGF)"/>
            <person name="Lucas S."/>
            <person name="Copeland A."/>
            <person name="Lapidus A."/>
            <person name="Glavina del Rio T."/>
            <person name="Dalin E."/>
            <person name="Tice H."/>
            <person name="Bruce D."/>
            <person name="Goodwin L."/>
            <person name="Pitluck S."/>
            <person name="Kyrpides N."/>
            <person name="Mavromatis K."/>
            <person name="Ivanova N."/>
            <person name="Ovchinnikova G."/>
            <person name="Sims D."/>
            <person name="Meincke L."/>
            <person name="Brettin T."/>
            <person name="Detter J.C."/>
            <person name="Han C."/>
            <person name="Larimer F."/>
            <person name="Land M."/>
            <person name="Hauser L."/>
            <person name="Markowitz V."/>
            <person name="Cheng J.-F."/>
            <person name="Hugenholtz P."/>
            <person name="Woyke T."/>
            <person name="Wu D."/>
            <person name="Klenk H.-P."/>
            <person name="Eisen J.A."/>
        </authorList>
    </citation>
    <scope>NUCLEOTIDE SEQUENCE [LARGE SCALE GENOMIC DNA]</scope>
    <source>
        <strain evidence="2">ATCC 700099 / DSM 44233 / CIP 104796 / JCM 9543 / NBRC 105858 / Y-104</strain>
    </source>
</reference>
<keyword evidence="2" id="KW-1185">Reference proteome</keyword>
<sequence length="333" mass="33443">MGTFENLVSGDNETAILGISERYTGVWGESRGGASGVYGRSPGWHGVYGESDTNTGVLGQSKTLYGVHGVSTSSTGTIGESSSGFGVHGTSGSNTGVVGQSTSGVGIEGSSQRGDGVVGRGRRGVVGTSETYQGVFGSSRDNAGVVGESEAFHAVFGVSRSINNAGLFGGNTGGGWAGMFDGRVSVSGNLYVGGDVRPLGADVAEEFDVEEGATVLPGMVVRLGEGGGLEPADQPYETAVIGIVSGAPGFRPGMVLDTGGGGRRMPVALVGKVMCWVDADRGAVRRGDLLTASPTPGHAMCADADRATGSLVGKALAVLHQGKALVPVLTMLR</sequence>
<dbReference type="AlphaFoldDB" id="C8XES7"/>
<dbReference type="OrthoDB" id="9765957at2"/>
<evidence type="ECO:0000313" key="1">
    <source>
        <dbReference type="EMBL" id="ACV79828.1"/>
    </source>
</evidence>
<dbReference type="eggNOG" id="ENOG5031FB4">
    <property type="taxonomic scope" value="Bacteria"/>
</dbReference>
<proteinExistence type="predicted"/>
<dbReference type="HOGENOM" id="CLU_833742_0_0_11"/>
<dbReference type="KEGG" id="nml:Namu_3503"/>
<gene>
    <name evidence="1" type="ordered locus">Namu_3503</name>
</gene>
<dbReference type="STRING" id="479431.Namu_3503"/>
<accession>C8XES7</accession>
<reference evidence="1 2" key="2">
    <citation type="journal article" date="2010" name="Stand. Genomic Sci.">
        <title>Complete genome sequence of Nakamurella multipartita type strain (Y-104).</title>
        <authorList>
            <person name="Tice H."/>
            <person name="Mayilraj S."/>
            <person name="Sims D."/>
            <person name="Lapidus A."/>
            <person name="Nolan M."/>
            <person name="Lucas S."/>
            <person name="Glavina Del Rio T."/>
            <person name="Copeland A."/>
            <person name="Cheng J.F."/>
            <person name="Meincke L."/>
            <person name="Bruce D."/>
            <person name="Goodwin L."/>
            <person name="Pitluck S."/>
            <person name="Ivanova N."/>
            <person name="Mavromatis K."/>
            <person name="Ovchinnikova G."/>
            <person name="Pati A."/>
            <person name="Chen A."/>
            <person name="Palaniappan K."/>
            <person name="Land M."/>
            <person name="Hauser L."/>
            <person name="Chang Y.J."/>
            <person name="Jeffries C.D."/>
            <person name="Detter J.C."/>
            <person name="Brettin T."/>
            <person name="Rohde M."/>
            <person name="Goker M."/>
            <person name="Bristow J."/>
            <person name="Eisen J.A."/>
            <person name="Markowitz V."/>
            <person name="Hugenholtz P."/>
            <person name="Kyrpides N.C."/>
            <person name="Klenk H.P."/>
            <person name="Chen F."/>
        </authorList>
    </citation>
    <scope>NUCLEOTIDE SEQUENCE [LARGE SCALE GENOMIC DNA]</scope>
    <source>
        <strain evidence="2">ATCC 700099 / DSM 44233 / CIP 104796 / JCM 9543 / NBRC 105858 / Y-104</strain>
    </source>
</reference>
<dbReference type="RefSeq" id="WP_015748682.1">
    <property type="nucleotide sequence ID" value="NC_013235.1"/>
</dbReference>
<dbReference type="Proteomes" id="UP000002218">
    <property type="component" value="Chromosome"/>
</dbReference>